<feature type="domain" description="S1 motif" evidence="10">
    <location>
        <begin position="623"/>
        <end position="691"/>
    </location>
</feature>
<gene>
    <name evidence="9" type="primary">pnp</name>
    <name evidence="11" type="ORF">CSTERTH_10640</name>
</gene>
<proteinExistence type="inferred from homology"/>
<dbReference type="CDD" id="cd02393">
    <property type="entry name" value="KH-I_PNPase"/>
    <property type="match status" value="1"/>
</dbReference>
<dbReference type="GO" id="GO:0004654">
    <property type="term" value="F:polyribonucleotide nucleotidyltransferase activity"/>
    <property type="evidence" value="ECO:0007669"/>
    <property type="project" value="UniProtKB-UniRule"/>
</dbReference>
<dbReference type="FunFam" id="3.30.230.70:FF:000002">
    <property type="entry name" value="Polyribonucleotide nucleotidyltransferase"/>
    <property type="match status" value="1"/>
</dbReference>
<dbReference type="FunFam" id="3.30.1370.10:FF:000001">
    <property type="entry name" value="Polyribonucleotide nucleotidyltransferase"/>
    <property type="match status" value="1"/>
</dbReference>
<dbReference type="Pfam" id="PF00575">
    <property type="entry name" value="S1"/>
    <property type="match status" value="1"/>
</dbReference>
<dbReference type="GO" id="GO:0005829">
    <property type="term" value="C:cytosol"/>
    <property type="evidence" value="ECO:0007669"/>
    <property type="project" value="TreeGrafter"/>
</dbReference>
<comment type="similarity">
    <text evidence="2 9">Belongs to the polyribonucleotide nucleotidyltransferase family.</text>
</comment>
<dbReference type="EMBL" id="CP014672">
    <property type="protein sequence ID" value="ANX00056.1"/>
    <property type="molecule type" value="Genomic_DNA"/>
</dbReference>
<dbReference type="InterPro" id="IPR004088">
    <property type="entry name" value="KH_dom_type_1"/>
</dbReference>
<dbReference type="NCBIfam" id="TIGR03591">
    <property type="entry name" value="polynuc_phos"/>
    <property type="match status" value="1"/>
</dbReference>
<dbReference type="AlphaFoldDB" id="A0A1B1YH02"/>
<dbReference type="Pfam" id="PF00013">
    <property type="entry name" value="KH_1"/>
    <property type="match status" value="1"/>
</dbReference>
<keyword evidence="3 9" id="KW-0963">Cytoplasm</keyword>
<dbReference type="InterPro" id="IPR012162">
    <property type="entry name" value="PNPase"/>
</dbReference>
<dbReference type="CDD" id="cd11363">
    <property type="entry name" value="RNase_PH_PNPase_1"/>
    <property type="match status" value="1"/>
</dbReference>
<evidence type="ECO:0000256" key="4">
    <source>
        <dbReference type="ARBA" id="ARBA00022679"/>
    </source>
</evidence>
<dbReference type="Pfam" id="PF03726">
    <property type="entry name" value="PNPase"/>
    <property type="match status" value="1"/>
</dbReference>
<dbReference type="GO" id="GO:0003723">
    <property type="term" value="F:RNA binding"/>
    <property type="evidence" value="ECO:0007669"/>
    <property type="project" value="UniProtKB-UniRule"/>
</dbReference>
<dbReference type="SUPFAM" id="SSF54791">
    <property type="entry name" value="Eukaryotic type KH-domain (KH-domain type I)"/>
    <property type="match status" value="1"/>
</dbReference>
<reference evidence="11 12" key="1">
    <citation type="submission" date="2016-02" db="EMBL/GenBank/DDBJ databases">
        <title>Comparison of Clostridium stercorarium subspecies using comparative genomics and transcriptomics.</title>
        <authorList>
            <person name="Schellenberg J."/>
            <person name="Thallinger G."/>
            <person name="Levin D.B."/>
            <person name="Zhang X."/>
            <person name="Alvare G."/>
            <person name="Fristensky B."/>
            <person name="Sparling R."/>
        </authorList>
    </citation>
    <scope>NUCLEOTIDE SEQUENCE [LARGE SCALE GENOMIC DNA]</scope>
    <source>
        <strain evidence="11 12">DSM 2910</strain>
    </source>
</reference>
<dbReference type="Pfam" id="PF01138">
    <property type="entry name" value="RNase_PH"/>
    <property type="match status" value="2"/>
</dbReference>
<dbReference type="PANTHER" id="PTHR11252">
    <property type="entry name" value="POLYRIBONUCLEOTIDE NUCLEOTIDYLTRANSFERASE"/>
    <property type="match status" value="1"/>
</dbReference>
<dbReference type="HAMAP" id="MF_01595">
    <property type="entry name" value="PNPase"/>
    <property type="match status" value="1"/>
</dbReference>
<dbReference type="PROSITE" id="PS50126">
    <property type="entry name" value="S1"/>
    <property type="match status" value="1"/>
</dbReference>
<dbReference type="PANTHER" id="PTHR11252:SF0">
    <property type="entry name" value="POLYRIBONUCLEOTIDE NUCLEOTIDYLTRANSFERASE 1, MITOCHONDRIAL"/>
    <property type="match status" value="1"/>
</dbReference>
<protein>
    <recommendedName>
        <fullName evidence="9">Polyribonucleotide nucleotidyltransferase</fullName>
        <ecNumber evidence="9">2.7.7.8</ecNumber>
    </recommendedName>
    <alternativeName>
        <fullName evidence="9">Polynucleotide phosphorylase</fullName>
        <shortName evidence="9">PNPase</shortName>
    </alternativeName>
</protein>
<feature type="binding site" evidence="9">
    <location>
        <position position="486"/>
    </location>
    <ligand>
        <name>Mg(2+)</name>
        <dbReference type="ChEBI" id="CHEBI:18420"/>
    </ligand>
</feature>
<dbReference type="SMART" id="SM00322">
    <property type="entry name" value="KH"/>
    <property type="match status" value="1"/>
</dbReference>
<keyword evidence="6 9" id="KW-0479">Metal-binding</keyword>
<comment type="cofactor">
    <cofactor evidence="9">
        <name>Mg(2+)</name>
        <dbReference type="ChEBI" id="CHEBI:18420"/>
    </cofactor>
</comment>
<dbReference type="Gene3D" id="2.40.50.140">
    <property type="entry name" value="Nucleic acid-binding proteins"/>
    <property type="match status" value="1"/>
</dbReference>
<dbReference type="InterPro" id="IPR036345">
    <property type="entry name" value="ExoRNase_PH_dom2_sf"/>
</dbReference>
<dbReference type="FunFam" id="2.40.50.140:FF:000023">
    <property type="entry name" value="Polyribonucleotide nucleotidyltransferase"/>
    <property type="match status" value="1"/>
</dbReference>
<dbReference type="SUPFAM" id="SSF55666">
    <property type="entry name" value="Ribonuclease PH domain 2-like"/>
    <property type="match status" value="2"/>
</dbReference>
<dbReference type="InterPro" id="IPR012340">
    <property type="entry name" value="NA-bd_OB-fold"/>
</dbReference>
<comment type="subcellular location">
    <subcellularLocation>
        <location evidence="1 9">Cytoplasm</location>
    </subcellularLocation>
</comment>
<dbReference type="InterPro" id="IPR015847">
    <property type="entry name" value="ExoRNase_PH_dom2"/>
</dbReference>
<dbReference type="SMART" id="SM00316">
    <property type="entry name" value="S1"/>
    <property type="match status" value="1"/>
</dbReference>
<keyword evidence="5 9" id="KW-0548">Nucleotidyltransferase</keyword>
<dbReference type="CDD" id="cd11364">
    <property type="entry name" value="RNase_PH_PNPase_2"/>
    <property type="match status" value="1"/>
</dbReference>
<evidence type="ECO:0000256" key="2">
    <source>
        <dbReference type="ARBA" id="ARBA00007404"/>
    </source>
</evidence>
<dbReference type="Proteomes" id="UP000092971">
    <property type="component" value="Chromosome"/>
</dbReference>
<dbReference type="InterPro" id="IPR020568">
    <property type="entry name" value="Ribosomal_Su5_D2-typ_SF"/>
</dbReference>
<dbReference type="Pfam" id="PF03725">
    <property type="entry name" value="RNase_PH_C"/>
    <property type="match status" value="1"/>
</dbReference>
<dbReference type="Gene3D" id="3.30.1370.10">
    <property type="entry name" value="K Homology domain, type 1"/>
    <property type="match status" value="1"/>
</dbReference>
<organism evidence="11 12">
    <name type="scientific">Thermoclostridium stercorarium subsp. thermolacticum DSM 2910</name>
    <dbReference type="NCBI Taxonomy" id="1121336"/>
    <lineage>
        <taxon>Bacteria</taxon>
        <taxon>Bacillati</taxon>
        <taxon>Bacillota</taxon>
        <taxon>Clostridia</taxon>
        <taxon>Eubacteriales</taxon>
        <taxon>Oscillospiraceae</taxon>
        <taxon>Thermoclostridium</taxon>
    </lineage>
</organism>
<dbReference type="InterPro" id="IPR004087">
    <property type="entry name" value="KH_dom"/>
</dbReference>
<evidence type="ECO:0000259" key="10">
    <source>
        <dbReference type="PROSITE" id="PS50126"/>
    </source>
</evidence>
<dbReference type="RefSeq" id="WP_034840059.1">
    <property type="nucleotide sequence ID" value="NZ_CP014672.1"/>
</dbReference>
<evidence type="ECO:0000256" key="9">
    <source>
        <dbReference type="HAMAP-Rule" id="MF_01595"/>
    </source>
</evidence>
<keyword evidence="7 9" id="KW-0460">Magnesium</keyword>
<evidence type="ECO:0000256" key="7">
    <source>
        <dbReference type="ARBA" id="ARBA00022842"/>
    </source>
</evidence>
<evidence type="ECO:0000256" key="1">
    <source>
        <dbReference type="ARBA" id="ARBA00004496"/>
    </source>
</evidence>
<evidence type="ECO:0000256" key="3">
    <source>
        <dbReference type="ARBA" id="ARBA00022490"/>
    </source>
</evidence>
<evidence type="ECO:0000256" key="6">
    <source>
        <dbReference type="ARBA" id="ARBA00022723"/>
    </source>
</evidence>
<dbReference type="GO" id="GO:0006396">
    <property type="term" value="P:RNA processing"/>
    <property type="evidence" value="ECO:0007669"/>
    <property type="project" value="InterPro"/>
</dbReference>
<evidence type="ECO:0000313" key="11">
    <source>
        <dbReference type="EMBL" id="ANX00056.1"/>
    </source>
</evidence>
<dbReference type="InterPro" id="IPR036612">
    <property type="entry name" value="KH_dom_type_1_sf"/>
</dbReference>
<dbReference type="PIRSF" id="PIRSF005499">
    <property type="entry name" value="PNPase"/>
    <property type="match status" value="1"/>
</dbReference>
<dbReference type="InterPro" id="IPR003029">
    <property type="entry name" value="S1_domain"/>
</dbReference>
<keyword evidence="4 9" id="KW-0808">Transferase</keyword>
<dbReference type="Gene3D" id="3.30.230.70">
    <property type="entry name" value="GHMP Kinase, N-terminal domain"/>
    <property type="match status" value="2"/>
</dbReference>
<accession>A0A1B1YH02</accession>
<comment type="function">
    <text evidence="9">Involved in mRNA degradation. Catalyzes the phosphorolysis of single-stranded polyribonucleotides processively in the 3'- to 5'-direction.</text>
</comment>
<dbReference type="CDD" id="cd04472">
    <property type="entry name" value="S1_PNPase"/>
    <property type="match status" value="1"/>
</dbReference>
<dbReference type="GO" id="GO:0006402">
    <property type="term" value="P:mRNA catabolic process"/>
    <property type="evidence" value="ECO:0007669"/>
    <property type="project" value="UniProtKB-UniRule"/>
</dbReference>
<dbReference type="FunFam" id="3.30.230.70:FF:000001">
    <property type="entry name" value="Polyribonucleotide nucleotidyltransferase"/>
    <property type="match status" value="1"/>
</dbReference>
<keyword evidence="8 9" id="KW-0694">RNA-binding</keyword>
<dbReference type="EC" id="2.7.7.8" evidence="9"/>
<evidence type="ECO:0000256" key="8">
    <source>
        <dbReference type="ARBA" id="ARBA00022884"/>
    </source>
</evidence>
<evidence type="ECO:0000313" key="12">
    <source>
        <dbReference type="Proteomes" id="UP000092971"/>
    </source>
</evidence>
<dbReference type="SUPFAM" id="SSF54211">
    <property type="entry name" value="Ribosomal protein S5 domain 2-like"/>
    <property type="match status" value="2"/>
</dbReference>
<dbReference type="InterPro" id="IPR027408">
    <property type="entry name" value="PNPase/RNase_PH_dom_sf"/>
</dbReference>
<dbReference type="GO" id="GO:0000287">
    <property type="term" value="F:magnesium ion binding"/>
    <property type="evidence" value="ECO:0007669"/>
    <property type="project" value="UniProtKB-UniRule"/>
</dbReference>
<dbReference type="PROSITE" id="PS50084">
    <property type="entry name" value="KH_TYPE_1"/>
    <property type="match status" value="1"/>
</dbReference>
<sequence length="694" mass="76691">MKREFSIDVAGRKLTVEVGQLAQFANGSALVRYGDTVVLSTATMAPEPREGIDFFPLNVDYEEKLYSVGKIPGGFIKREGKPSDSAILTARVIDRQIRPRFPKDLRNDVSVVNMVLSVEQDNSPEFAAIIGTIVSLCISDIPFNGPIAGVILGLVDGEVVINPTLEQRKKSRMYVTLSADWEKIVMIEAGANEVPEDVMMQAIRKGHEEIRRLIDFIDGIVKEVGKEKITYVSMAVPQEIYDEVESLCKEELTNALMTADKAEREKNVEEISKKVHETLDEKYPEAVTQISDALYKLQRKIVRDKLLHEKKRVDGRGLMDIRPLHAEVGILPRTHGSALFQRGHTQVLTNVTLGPLGDVQLLDGVDVEETKRYMHHYNFPGFSVGEAKPARGPGRREIGHGALAERALEPVIPPESEFPYAIRLVSEVLMSNGSTSQASVCGSTLALMDAGVPIREPVAGISAGLVVDEENPDNFITFIDIQGIEDFFGDMDFKVAGTKNGITAIQVDIKVDGLTYEMVEQAFEITRQGRLKILNDVILKVIDKPRDHLSPYAPKVFTTTIDIDKIREVIGPGGKVIQRIIADTGVKIDIEDDGKVYVSTSDEEAGKRAIEMIEGIAGEVKIGQQFTGKVTRIMNFGALVEFLPGKEGMVHISKLSNRRVRKVEDVVKVGDRIPVKVIAIDKQGRVNLSMKDCK</sequence>
<dbReference type="InterPro" id="IPR015848">
    <property type="entry name" value="PNPase_PH_RNA-bd_bac/org-type"/>
</dbReference>
<comment type="catalytic activity">
    <reaction evidence="9">
        <text>RNA(n+1) + phosphate = RNA(n) + a ribonucleoside 5'-diphosphate</text>
        <dbReference type="Rhea" id="RHEA:22096"/>
        <dbReference type="Rhea" id="RHEA-COMP:14527"/>
        <dbReference type="Rhea" id="RHEA-COMP:17342"/>
        <dbReference type="ChEBI" id="CHEBI:43474"/>
        <dbReference type="ChEBI" id="CHEBI:57930"/>
        <dbReference type="ChEBI" id="CHEBI:140395"/>
        <dbReference type="EC" id="2.7.7.8"/>
    </reaction>
</comment>
<evidence type="ECO:0000256" key="5">
    <source>
        <dbReference type="ARBA" id="ARBA00022695"/>
    </source>
</evidence>
<name>A0A1B1YH02_THEST</name>
<dbReference type="GO" id="GO:0000175">
    <property type="term" value="F:3'-5'-RNA exonuclease activity"/>
    <property type="evidence" value="ECO:0007669"/>
    <property type="project" value="TreeGrafter"/>
</dbReference>
<dbReference type="SUPFAM" id="SSF50249">
    <property type="entry name" value="Nucleic acid-binding proteins"/>
    <property type="match status" value="1"/>
</dbReference>
<dbReference type="InterPro" id="IPR001247">
    <property type="entry name" value="ExoRNase_PH_dom1"/>
</dbReference>
<feature type="binding site" evidence="9">
    <location>
        <position position="492"/>
    </location>
    <ligand>
        <name>Mg(2+)</name>
        <dbReference type="ChEBI" id="CHEBI:18420"/>
    </ligand>
</feature>
<dbReference type="NCBIfam" id="NF008805">
    <property type="entry name" value="PRK11824.1"/>
    <property type="match status" value="1"/>
</dbReference>
<dbReference type="OrthoDB" id="9804305at2"/>